<dbReference type="InterPro" id="IPR000813">
    <property type="entry name" value="7Fe_ferredoxin"/>
</dbReference>
<dbReference type="InterPro" id="IPR050294">
    <property type="entry name" value="RnfB_subfamily"/>
</dbReference>
<dbReference type="NCBIfam" id="NF045490">
    <property type="entry name" value="FdxA_Protbact"/>
    <property type="match status" value="1"/>
</dbReference>
<comment type="cofactor">
    <cofactor evidence="1">
        <name>[3Fe-4S] cluster</name>
        <dbReference type="ChEBI" id="CHEBI:21137"/>
    </cofactor>
</comment>
<feature type="domain" description="4Fe-4S ferredoxin-type" evidence="11">
    <location>
        <begin position="1"/>
        <end position="30"/>
    </location>
</feature>
<feature type="domain" description="4Fe-4S ferredoxin-type" evidence="11">
    <location>
        <begin position="31"/>
        <end position="60"/>
    </location>
</feature>
<keyword evidence="5" id="KW-0479">Metal-binding</keyword>
<gene>
    <name evidence="12" type="primary">fdxA_1</name>
    <name evidence="12" type="ORF">SDC9_133116</name>
</gene>
<evidence type="ECO:0000256" key="9">
    <source>
        <dbReference type="ARBA" id="ARBA00023014"/>
    </source>
</evidence>
<dbReference type="GO" id="GO:0051539">
    <property type="term" value="F:4 iron, 4 sulfur cluster binding"/>
    <property type="evidence" value="ECO:0007669"/>
    <property type="project" value="UniProtKB-KW"/>
</dbReference>
<dbReference type="Gene3D" id="3.30.70.20">
    <property type="match status" value="1"/>
</dbReference>
<comment type="caution">
    <text evidence="12">The sequence shown here is derived from an EMBL/GenBank/DDBJ whole genome shotgun (WGS) entry which is preliminary data.</text>
</comment>
<dbReference type="PANTHER" id="PTHR42859:SF2">
    <property type="entry name" value="FERREDOXIN"/>
    <property type="match status" value="1"/>
</dbReference>
<dbReference type="Pfam" id="PF00037">
    <property type="entry name" value="Fer4"/>
    <property type="match status" value="1"/>
</dbReference>
<evidence type="ECO:0000256" key="10">
    <source>
        <dbReference type="ARBA" id="ARBA00023291"/>
    </source>
</evidence>
<dbReference type="SUPFAM" id="SSF54862">
    <property type="entry name" value="4Fe-4S ferredoxins"/>
    <property type="match status" value="1"/>
</dbReference>
<dbReference type="PANTHER" id="PTHR42859">
    <property type="entry name" value="OXIDOREDUCTASE"/>
    <property type="match status" value="1"/>
</dbReference>
<evidence type="ECO:0000256" key="6">
    <source>
        <dbReference type="ARBA" id="ARBA00022737"/>
    </source>
</evidence>
<dbReference type="Pfam" id="PF11953">
    <property type="entry name" value="DUF3470"/>
    <property type="match status" value="1"/>
</dbReference>
<evidence type="ECO:0000256" key="5">
    <source>
        <dbReference type="ARBA" id="ARBA00022723"/>
    </source>
</evidence>
<evidence type="ECO:0000259" key="11">
    <source>
        <dbReference type="PROSITE" id="PS51379"/>
    </source>
</evidence>
<dbReference type="Pfam" id="PF12800">
    <property type="entry name" value="Fer4_4"/>
    <property type="match status" value="1"/>
</dbReference>
<dbReference type="GO" id="GO:0051538">
    <property type="term" value="F:3 iron, 4 sulfur cluster binding"/>
    <property type="evidence" value="ECO:0007669"/>
    <property type="project" value="UniProtKB-KW"/>
</dbReference>
<evidence type="ECO:0000256" key="8">
    <source>
        <dbReference type="ARBA" id="ARBA00023004"/>
    </source>
</evidence>
<evidence type="ECO:0000256" key="3">
    <source>
        <dbReference type="ARBA" id="ARBA00022448"/>
    </source>
</evidence>
<evidence type="ECO:0000313" key="12">
    <source>
        <dbReference type="EMBL" id="MPM86033.1"/>
    </source>
</evidence>
<keyword evidence="6" id="KW-0677">Repeat</keyword>
<comment type="cofactor">
    <cofactor evidence="2">
        <name>[4Fe-4S] cluster</name>
        <dbReference type="ChEBI" id="CHEBI:49883"/>
    </cofactor>
</comment>
<name>A0A645DAT2_9ZZZZ</name>
<evidence type="ECO:0000256" key="1">
    <source>
        <dbReference type="ARBA" id="ARBA00001927"/>
    </source>
</evidence>
<keyword evidence="7" id="KW-0249">Electron transport</keyword>
<dbReference type="GO" id="GO:0046872">
    <property type="term" value="F:metal ion binding"/>
    <property type="evidence" value="ECO:0007669"/>
    <property type="project" value="UniProtKB-KW"/>
</dbReference>
<keyword evidence="8" id="KW-0408">Iron</keyword>
<proteinExistence type="predicted"/>
<dbReference type="InterPro" id="IPR017900">
    <property type="entry name" value="4Fe4S_Fe_S_CS"/>
</dbReference>
<evidence type="ECO:0000256" key="4">
    <source>
        <dbReference type="ARBA" id="ARBA00022485"/>
    </source>
</evidence>
<evidence type="ECO:0000256" key="7">
    <source>
        <dbReference type="ARBA" id="ARBA00022982"/>
    </source>
</evidence>
<keyword evidence="9" id="KW-0411">Iron-sulfur</keyword>
<keyword evidence="4" id="KW-0004">4Fe-4S</keyword>
<sequence>MTYVVTENCIRCKYMDCVEVCPVDCFYEGENMLVIHPDECIDCGVCVPECPANAIYPDTEPGLERWLALNATYALVWPNITRKGVMPADADAFNGIPDKYNLYFSPRPGRTKN</sequence>
<dbReference type="InterPro" id="IPR022569">
    <property type="entry name" value="Fd_C"/>
</dbReference>
<dbReference type="PRINTS" id="PR00354">
    <property type="entry name" value="7FE8SFRDOXIN"/>
</dbReference>
<dbReference type="InterPro" id="IPR017896">
    <property type="entry name" value="4Fe4S_Fe-S-bd"/>
</dbReference>
<dbReference type="PROSITE" id="PS51379">
    <property type="entry name" value="4FE4S_FER_2"/>
    <property type="match status" value="2"/>
</dbReference>
<keyword evidence="3" id="KW-0813">Transport</keyword>
<keyword evidence="10" id="KW-0003">3Fe-4S</keyword>
<protein>
    <submittedName>
        <fullName evidence="12">Ferredoxin-2</fullName>
    </submittedName>
</protein>
<dbReference type="GO" id="GO:0009055">
    <property type="term" value="F:electron transfer activity"/>
    <property type="evidence" value="ECO:0007669"/>
    <property type="project" value="InterPro"/>
</dbReference>
<evidence type="ECO:0000256" key="2">
    <source>
        <dbReference type="ARBA" id="ARBA00001966"/>
    </source>
</evidence>
<dbReference type="AlphaFoldDB" id="A0A645DAT2"/>
<accession>A0A645DAT2</accession>
<organism evidence="12">
    <name type="scientific">bioreactor metagenome</name>
    <dbReference type="NCBI Taxonomy" id="1076179"/>
    <lineage>
        <taxon>unclassified sequences</taxon>
        <taxon>metagenomes</taxon>
        <taxon>ecological metagenomes</taxon>
    </lineage>
</organism>
<reference evidence="12" key="1">
    <citation type="submission" date="2019-08" db="EMBL/GenBank/DDBJ databases">
        <authorList>
            <person name="Kucharzyk K."/>
            <person name="Murdoch R.W."/>
            <person name="Higgins S."/>
            <person name="Loffler F."/>
        </authorList>
    </citation>
    <scope>NUCLEOTIDE SEQUENCE</scope>
</reference>
<dbReference type="EMBL" id="VSSQ01034174">
    <property type="protein sequence ID" value="MPM86033.1"/>
    <property type="molecule type" value="Genomic_DNA"/>
</dbReference>
<dbReference type="PROSITE" id="PS00198">
    <property type="entry name" value="4FE4S_FER_1"/>
    <property type="match status" value="1"/>
</dbReference>
<dbReference type="InterPro" id="IPR054829">
    <property type="entry name" value="FdxA"/>
</dbReference>